<evidence type="ECO:0000256" key="8">
    <source>
        <dbReference type="HAMAP-Rule" id="MF_02006"/>
    </source>
</evidence>
<reference evidence="11 12" key="1">
    <citation type="submission" date="2019-04" db="EMBL/GenBank/DDBJ databases">
        <title>Lewinella litorea sp. nov., isolated from a marine sand.</title>
        <authorList>
            <person name="Yoon J.-H."/>
        </authorList>
    </citation>
    <scope>NUCLEOTIDE SEQUENCE [LARGE SCALE GENOMIC DNA]</scope>
    <source>
        <strain evidence="11 12">HSMS-39</strain>
    </source>
</reference>
<dbReference type="Gene3D" id="3.10.290.10">
    <property type="entry name" value="RNA-binding S4 domain"/>
    <property type="match status" value="1"/>
</dbReference>
<dbReference type="InterPro" id="IPR036986">
    <property type="entry name" value="S4_RNA-bd_sf"/>
</dbReference>
<dbReference type="OrthoDB" id="9804243at2"/>
<comment type="function">
    <text evidence="8">Catalyzes the attachment of tyrosine to tRNA(Tyr) in a two-step reaction: tyrosine is first activated by ATP to form Tyr-AMP and then transferred to the acceptor end of tRNA(Tyr).</text>
</comment>
<dbReference type="EMBL" id="SRSF01000002">
    <property type="protein sequence ID" value="THH40461.1"/>
    <property type="molecule type" value="Genomic_DNA"/>
</dbReference>
<evidence type="ECO:0000256" key="9">
    <source>
        <dbReference type="PROSITE-ProRule" id="PRU00182"/>
    </source>
</evidence>
<comment type="similarity">
    <text evidence="8">Belongs to the class-I aminoacyl-tRNA synthetase family. TyrS type 1 subfamily.</text>
</comment>
<evidence type="ECO:0000313" key="11">
    <source>
        <dbReference type="EMBL" id="THH40461.1"/>
    </source>
</evidence>
<keyword evidence="2 8" id="KW-0547">Nucleotide-binding</keyword>
<keyword evidence="5 8" id="KW-0648">Protein biosynthesis</keyword>
<dbReference type="Pfam" id="PF00579">
    <property type="entry name" value="tRNA-synt_1b"/>
    <property type="match status" value="1"/>
</dbReference>
<feature type="domain" description="Tyrosine--tRNA ligase SYY-like C-terminal" evidence="10">
    <location>
        <begin position="359"/>
        <end position="438"/>
    </location>
</feature>
<dbReference type="GO" id="GO:0006437">
    <property type="term" value="P:tyrosyl-tRNA aminoacylation"/>
    <property type="evidence" value="ECO:0007669"/>
    <property type="project" value="UniProtKB-UniRule"/>
</dbReference>
<keyword evidence="3 8" id="KW-0067">ATP-binding</keyword>
<dbReference type="InterPro" id="IPR002307">
    <property type="entry name" value="Tyr-tRNA-ligase"/>
</dbReference>
<feature type="binding site" evidence="8">
    <location>
        <position position="182"/>
    </location>
    <ligand>
        <name>L-tyrosine</name>
        <dbReference type="ChEBI" id="CHEBI:58315"/>
    </ligand>
</feature>
<dbReference type="Gene3D" id="1.10.240.10">
    <property type="entry name" value="Tyrosyl-Transfer RNA Synthetase"/>
    <property type="match status" value="1"/>
</dbReference>
<comment type="subcellular location">
    <subcellularLocation>
        <location evidence="8">Cytoplasm</location>
    </subcellularLocation>
</comment>
<dbReference type="GO" id="GO:0004831">
    <property type="term" value="F:tyrosine-tRNA ligase activity"/>
    <property type="evidence" value="ECO:0007669"/>
    <property type="project" value="UniProtKB-UniRule"/>
</dbReference>
<dbReference type="PRINTS" id="PR01040">
    <property type="entry name" value="TRNASYNTHTYR"/>
</dbReference>
<keyword evidence="6 8" id="KW-0030">Aminoacyl-tRNA synthetase</keyword>
<dbReference type="AlphaFoldDB" id="A0A4S4NPY6"/>
<evidence type="ECO:0000256" key="5">
    <source>
        <dbReference type="ARBA" id="ARBA00022917"/>
    </source>
</evidence>
<feature type="short sequence motif" description="'HIGH' region" evidence="8">
    <location>
        <begin position="37"/>
        <end position="46"/>
    </location>
</feature>
<dbReference type="InterPro" id="IPR002305">
    <property type="entry name" value="aa-tRNA-synth_Ic"/>
</dbReference>
<dbReference type="Pfam" id="PF22421">
    <property type="entry name" value="SYY_C-terminal"/>
    <property type="match status" value="1"/>
</dbReference>
<keyword evidence="8" id="KW-0963">Cytoplasm</keyword>
<dbReference type="SUPFAM" id="SSF55174">
    <property type="entry name" value="Alpha-L RNA-binding motif"/>
    <property type="match status" value="1"/>
</dbReference>
<dbReference type="PANTHER" id="PTHR11766">
    <property type="entry name" value="TYROSYL-TRNA SYNTHETASE"/>
    <property type="match status" value="1"/>
</dbReference>
<evidence type="ECO:0000256" key="2">
    <source>
        <dbReference type="ARBA" id="ARBA00022741"/>
    </source>
</evidence>
<feature type="binding site" evidence="8">
    <location>
        <position position="241"/>
    </location>
    <ligand>
        <name>ATP</name>
        <dbReference type="ChEBI" id="CHEBI:30616"/>
    </ligand>
</feature>
<evidence type="ECO:0000256" key="6">
    <source>
        <dbReference type="ARBA" id="ARBA00023146"/>
    </source>
</evidence>
<organism evidence="11 12">
    <name type="scientific">Neolewinella litorea</name>
    <dbReference type="NCBI Taxonomy" id="2562452"/>
    <lineage>
        <taxon>Bacteria</taxon>
        <taxon>Pseudomonadati</taxon>
        <taxon>Bacteroidota</taxon>
        <taxon>Saprospiria</taxon>
        <taxon>Saprospirales</taxon>
        <taxon>Lewinellaceae</taxon>
        <taxon>Neolewinella</taxon>
    </lineage>
</organism>
<dbReference type="HAMAP" id="MF_02006">
    <property type="entry name" value="Tyr_tRNA_synth_type1"/>
    <property type="match status" value="1"/>
</dbReference>
<dbReference type="Gene3D" id="3.40.50.620">
    <property type="entry name" value="HUPs"/>
    <property type="match status" value="1"/>
</dbReference>
<gene>
    <name evidence="8" type="primary">tyrS</name>
    <name evidence="11" type="ORF">E4021_06920</name>
</gene>
<dbReference type="RefSeq" id="WP_136457743.1">
    <property type="nucleotide sequence ID" value="NZ_SRSF01000002.1"/>
</dbReference>
<sequence length="445" mass="49418">MDFIAELEWRGMLHQLTPGIREHLAEAPRRAYIGFDPTAPSLTIGNYVQVMLLLHWMRAGHEAVVLFGGATGRIGDPSFKEQERDLKTYDELDHNLAHQQRQMERLLDLGAPIATGAGAGESTRGRATVVNNLDFYREMNVLDFLRDVGKTLTVSYMMSKDSVKNRLETGMSFTEFSYQLLQGYDFQKLYAEKGVTVQMGGSDQWGNITSGTEFVRRNLEAKAYAVTTPLLTKADGSKFGKSAEGNIWLDADLTSPYDFYQFWVRADDADVPTYLKYFSLRDKESILSDCAVLEAHLGGEDRYREVSAIKSALAAELTRRIHGAEGLLTAERVTNLLWGRGATPEDLRALDAKAFRALSGNIPTFEIAADTLPTLLLDLLSEHSTVTGSKSEAKRAVQGNAISVNKEKVTDVDASVGPEDLLHGRYLMVENGKKNRYLFAVERAG</sequence>
<dbReference type="GO" id="GO:0005829">
    <property type="term" value="C:cytosol"/>
    <property type="evidence" value="ECO:0007669"/>
    <property type="project" value="TreeGrafter"/>
</dbReference>
<dbReference type="InterPro" id="IPR054608">
    <property type="entry name" value="SYY-like_C"/>
</dbReference>
<comment type="catalytic activity">
    <reaction evidence="7 8">
        <text>tRNA(Tyr) + L-tyrosine + ATP = L-tyrosyl-tRNA(Tyr) + AMP + diphosphate + H(+)</text>
        <dbReference type="Rhea" id="RHEA:10220"/>
        <dbReference type="Rhea" id="RHEA-COMP:9706"/>
        <dbReference type="Rhea" id="RHEA-COMP:9707"/>
        <dbReference type="ChEBI" id="CHEBI:15378"/>
        <dbReference type="ChEBI" id="CHEBI:30616"/>
        <dbReference type="ChEBI" id="CHEBI:33019"/>
        <dbReference type="ChEBI" id="CHEBI:58315"/>
        <dbReference type="ChEBI" id="CHEBI:78442"/>
        <dbReference type="ChEBI" id="CHEBI:78536"/>
        <dbReference type="ChEBI" id="CHEBI:456215"/>
        <dbReference type="EC" id="6.1.1.1"/>
    </reaction>
</comment>
<dbReference type="InterPro" id="IPR014729">
    <property type="entry name" value="Rossmann-like_a/b/a_fold"/>
</dbReference>
<evidence type="ECO:0000259" key="10">
    <source>
        <dbReference type="Pfam" id="PF22421"/>
    </source>
</evidence>
<evidence type="ECO:0000256" key="3">
    <source>
        <dbReference type="ARBA" id="ARBA00022840"/>
    </source>
</evidence>
<dbReference type="SUPFAM" id="SSF52374">
    <property type="entry name" value="Nucleotidylyl transferase"/>
    <property type="match status" value="1"/>
</dbReference>
<dbReference type="PROSITE" id="PS00178">
    <property type="entry name" value="AA_TRNA_LIGASE_I"/>
    <property type="match status" value="1"/>
</dbReference>
<dbReference type="CDD" id="cd00165">
    <property type="entry name" value="S4"/>
    <property type="match status" value="1"/>
</dbReference>
<evidence type="ECO:0000256" key="7">
    <source>
        <dbReference type="ARBA" id="ARBA00048248"/>
    </source>
</evidence>
<accession>A0A4S4NPY6</accession>
<protein>
    <recommendedName>
        <fullName evidence="8">Tyrosine--tRNA ligase</fullName>
        <ecNumber evidence="8">6.1.1.1</ecNumber>
    </recommendedName>
    <alternativeName>
        <fullName evidence="8">Tyrosyl-tRNA synthetase</fullName>
        <shortName evidence="8">TyrRS</shortName>
    </alternativeName>
</protein>
<dbReference type="CDD" id="cd00805">
    <property type="entry name" value="TyrRS_core"/>
    <property type="match status" value="1"/>
</dbReference>
<dbReference type="GO" id="GO:0003723">
    <property type="term" value="F:RNA binding"/>
    <property type="evidence" value="ECO:0007669"/>
    <property type="project" value="UniProtKB-KW"/>
</dbReference>
<dbReference type="PROSITE" id="PS50889">
    <property type="entry name" value="S4"/>
    <property type="match status" value="1"/>
</dbReference>
<evidence type="ECO:0000256" key="1">
    <source>
        <dbReference type="ARBA" id="ARBA00022598"/>
    </source>
</evidence>
<dbReference type="GO" id="GO:0005524">
    <property type="term" value="F:ATP binding"/>
    <property type="evidence" value="ECO:0007669"/>
    <property type="project" value="UniProtKB-UniRule"/>
</dbReference>
<keyword evidence="1 8" id="KW-0436">Ligase</keyword>
<comment type="caution">
    <text evidence="11">The sequence shown here is derived from an EMBL/GenBank/DDBJ whole genome shotgun (WGS) entry which is preliminary data.</text>
</comment>
<feature type="binding site" evidence="8">
    <location>
        <position position="178"/>
    </location>
    <ligand>
        <name>L-tyrosine</name>
        <dbReference type="ChEBI" id="CHEBI:58315"/>
    </ligand>
</feature>
<dbReference type="InterPro" id="IPR024088">
    <property type="entry name" value="Tyr-tRNA-ligase_bac-type"/>
</dbReference>
<comment type="subunit">
    <text evidence="8">Homodimer.</text>
</comment>
<keyword evidence="12" id="KW-1185">Reference proteome</keyword>
<proteinExistence type="inferred from homology"/>
<evidence type="ECO:0000256" key="4">
    <source>
        <dbReference type="ARBA" id="ARBA00022884"/>
    </source>
</evidence>
<dbReference type="PANTHER" id="PTHR11766:SF0">
    <property type="entry name" value="TYROSINE--TRNA LIGASE, MITOCHONDRIAL"/>
    <property type="match status" value="1"/>
</dbReference>
<name>A0A4S4NPY6_9BACT</name>
<feature type="binding site" evidence="8">
    <location>
        <position position="32"/>
    </location>
    <ligand>
        <name>L-tyrosine</name>
        <dbReference type="ChEBI" id="CHEBI:58315"/>
    </ligand>
</feature>
<dbReference type="InterPro" id="IPR024107">
    <property type="entry name" value="Tyr-tRNA-ligase_bac_1"/>
</dbReference>
<evidence type="ECO:0000313" key="12">
    <source>
        <dbReference type="Proteomes" id="UP000308528"/>
    </source>
</evidence>
<dbReference type="EC" id="6.1.1.1" evidence="8"/>
<feature type="short sequence motif" description="'KMSKS' region" evidence="8">
    <location>
        <begin position="238"/>
        <end position="242"/>
    </location>
</feature>
<dbReference type="InterPro" id="IPR001412">
    <property type="entry name" value="aa-tRNA-synth_I_CS"/>
</dbReference>
<dbReference type="NCBIfam" id="TIGR00234">
    <property type="entry name" value="tyrS"/>
    <property type="match status" value="1"/>
</dbReference>
<keyword evidence="4 9" id="KW-0694">RNA-binding</keyword>
<dbReference type="Proteomes" id="UP000308528">
    <property type="component" value="Unassembled WGS sequence"/>
</dbReference>